<dbReference type="InterPro" id="IPR013083">
    <property type="entry name" value="Znf_RING/FYVE/PHD"/>
</dbReference>
<keyword evidence="1" id="KW-0479">Metal-binding</keyword>
<dbReference type="Proteomes" id="UP000007110">
    <property type="component" value="Unassembled WGS sequence"/>
</dbReference>
<dbReference type="PROSITE" id="PS00518">
    <property type="entry name" value="ZF_RING_1"/>
    <property type="match status" value="1"/>
</dbReference>
<reference evidence="8" key="2">
    <citation type="submission" date="2021-01" db="UniProtKB">
        <authorList>
            <consortium name="EnsemblMetazoa"/>
        </authorList>
    </citation>
    <scope>IDENTIFICATION</scope>
</reference>
<name>A0A7M7PDS2_STRPU</name>
<dbReference type="InterPro" id="IPR017907">
    <property type="entry name" value="Znf_RING_CS"/>
</dbReference>
<evidence type="ECO:0000256" key="2">
    <source>
        <dbReference type="ARBA" id="ARBA00022771"/>
    </source>
</evidence>
<dbReference type="RefSeq" id="XP_030849626.1">
    <property type="nucleotide sequence ID" value="XM_030993766.1"/>
</dbReference>
<dbReference type="Gene3D" id="3.30.40.10">
    <property type="entry name" value="Zinc/RING finger domain, C3HC4 (zinc finger)"/>
    <property type="match status" value="1"/>
</dbReference>
<dbReference type="OMA" id="QSEGSKM"/>
<dbReference type="GO" id="GO:0061630">
    <property type="term" value="F:ubiquitin protein ligase activity"/>
    <property type="evidence" value="ECO:0000318"/>
    <property type="project" value="GO_Central"/>
</dbReference>
<organism evidence="8 9">
    <name type="scientific">Strongylocentrotus purpuratus</name>
    <name type="common">Purple sea urchin</name>
    <dbReference type="NCBI Taxonomy" id="7668"/>
    <lineage>
        <taxon>Eukaryota</taxon>
        <taxon>Metazoa</taxon>
        <taxon>Echinodermata</taxon>
        <taxon>Eleutherozoa</taxon>
        <taxon>Echinozoa</taxon>
        <taxon>Echinoidea</taxon>
        <taxon>Euechinoidea</taxon>
        <taxon>Echinacea</taxon>
        <taxon>Camarodonta</taxon>
        <taxon>Echinidea</taxon>
        <taxon>Strongylocentrotidae</taxon>
        <taxon>Strongylocentrotus</taxon>
    </lineage>
</organism>
<sequence length="418" mass="47732">MAKKIALQVPESLACPLCLDAFKAPTLLACGHTFCKVCLDKYDSHHRGQDFMECPVCKKRTKLDKNRVAGLAPNFSVKGLEEELHVHLKVNGKSELCALHSQVYKDILCAVCKEFICLTCLFDKHQGHMFKKKEELEAELKKERKSVIQKSEKKKAQIKKSVTNAEQQMRYMYSHLENLEREVDGSFRKKSEILLRHKERLSKQINDIRTKSGKVMTDFIGRQKHSLQNMNVKCTLMEQEGNASTSTGKVSDSDALKLLYMEFTGLKQELEKDLNDPPITQEVIENTRFRPSDENDLDLGTLNWDASESEDDSDQGSQEASESEDDFLQCPPGIWPHRCFKARRVALRCIDSSLLIDPTLCGVQTGRPYSRIGRTRLLYKLNTATDERSMARLVISPIRKSIDIILKRLLIYGVMDRS</sequence>
<dbReference type="GeneID" id="754069"/>
<dbReference type="GO" id="GO:0008270">
    <property type="term" value="F:zinc ion binding"/>
    <property type="evidence" value="ECO:0007669"/>
    <property type="project" value="UniProtKB-KW"/>
</dbReference>
<dbReference type="FunCoup" id="A0A7M7PDS2">
    <property type="interactions" value="218"/>
</dbReference>
<evidence type="ECO:0000313" key="8">
    <source>
        <dbReference type="EnsemblMetazoa" id="XP_030849626"/>
    </source>
</evidence>
<keyword evidence="2 4" id="KW-0863">Zinc-finger</keyword>
<dbReference type="SMART" id="SM00184">
    <property type="entry name" value="RING"/>
    <property type="match status" value="1"/>
</dbReference>
<dbReference type="InterPro" id="IPR001841">
    <property type="entry name" value="Znf_RING"/>
</dbReference>
<feature type="region of interest" description="Disordered" evidence="6">
    <location>
        <begin position="272"/>
        <end position="329"/>
    </location>
</feature>
<dbReference type="CDD" id="cd19756">
    <property type="entry name" value="Bbox2"/>
    <property type="match status" value="1"/>
</dbReference>
<feature type="domain" description="RING-type" evidence="7">
    <location>
        <begin position="15"/>
        <end position="58"/>
    </location>
</feature>
<dbReference type="SUPFAM" id="SSF57845">
    <property type="entry name" value="B-box zinc-binding domain"/>
    <property type="match status" value="1"/>
</dbReference>
<evidence type="ECO:0000256" key="1">
    <source>
        <dbReference type="ARBA" id="ARBA00022723"/>
    </source>
</evidence>
<dbReference type="OrthoDB" id="654191at2759"/>
<dbReference type="AlphaFoldDB" id="A0A7M7PDS2"/>
<evidence type="ECO:0000313" key="9">
    <source>
        <dbReference type="Proteomes" id="UP000007110"/>
    </source>
</evidence>
<dbReference type="PROSITE" id="PS50089">
    <property type="entry name" value="ZF_RING_2"/>
    <property type="match status" value="1"/>
</dbReference>
<reference evidence="9" key="1">
    <citation type="submission" date="2015-02" db="EMBL/GenBank/DDBJ databases">
        <title>Genome sequencing for Strongylocentrotus purpuratus.</title>
        <authorList>
            <person name="Murali S."/>
            <person name="Liu Y."/>
            <person name="Vee V."/>
            <person name="English A."/>
            <person name="Wang M."/>
            <person name="Skinner E."/>
            <person name="Han Y."/>
            <person name="Muzny D.M."/>
            <person name="Worley K.C."/>
            <person name="Gibbs R.A."/>
        </authorList>
    </citation>
    <scope>NUCLEOTIDE SEQUENCE</scope>
</reference>
<evidence type="ECO:0000259" key="7">
    <source>
        <dbReference type="PROSITE" id="PS50089"/>
    </source>
</evidence>
<evidence type="ECO:0000256" key="5">
    <source>
        <dbReference type="SAM" id="Coils"/>
    </source>
</evidence>
<dbReference type="EnsemblMetazoa" id="XM_030993766">
    <property type="protein sequence ID" value="XP_030849626"/>
    <property type="gene ID" value="LOC754069"/>
</dbReference>
<evidence type="ECO:0000256" key="6">
    <source>
        <dbReference type="SAM" id="MobiDB-lite"/>
    </source>
</evidence>
<keyword evidence="3" id="KW-0862">Zinc</keyword>
<dbReference type="KEGG" id="spu:754069"/>
<dbReference type="PANTHER" id="PTHR25462:SF229">
    <property type="entry name" value="TRANSCRIPTION INTERMEDIARY FACTOR 1-BETA"/>
    <property type="match status" value="1"/>
</dbReference>
<proteinExistence type="predicted"/>
<evidence type="ECO:0000256" key="4">
    <source>
        <dbReference type="PROSITE-ProRule" id="PRU00175"/>
    </source>
</evidence>
<dbReference type="PANTHER" id="PTHR25462">
    <property type="entry name" value="BONUS, ISOFORM C-RELATED"/>
    <property type="match status" value="1"/>
</dbReference>
<feature type="coiled-coil region" evidence="5">
    <location>
        <begin position="133"/>
        <end position="182"/>
    </location>
</feature>
<evidence type="ECO:0000256" key="3">
    <source>
        <dbReference type="ARBA" id="ARBA00022833"/>
    </source>
</evidence>
<keyword evidence="9" id="KW-1185">Reference proteome</keyword>
<dbReference type="InParanoid" id="A0A7M7PDS2"/>
<accession>A0A7M7PDS2</accession>
<dbReference type="SUPFAM" id="SSF57850">
    <property type="entry name" value="RING/U-box"/>
    <property type="match status" value="1"/>
</dbReference>
<keyword evidence="5" id="KW-0175">Coiled coil</keyword>
<dbReference type="InterPro" id="IPR027370">
    <property type="entry name" value="Znf-RING_euk"/>
</dbReference>
<dbReference type="Pfam" id="PF13445">
    <property type="entry name" value="zf-RING_UBOX"/>
    <property type="match status" value="1"/>
</dbReference>
<dbReference type="InterPro" id="IPR047153">
    <property type="entry name" value="TRIM45/56/19-like"/>
</dbReference>
<protein>
    <recommendedName>
        <fullName evidence="7">RING-type domain-containing protein</fullName>
    </recommendedName>
</protein>